<feature type="non-terminal residue" evidence="3">
    <location>
        <position position="63"/>
    </location>
</feature>
<evidence type="ECO:0000256" key="1">
    <source>
        <dbReference type="SAM" id="MobiDB-lite"/>
    </source>
</evidence>
<evidence type="ECO:0000313" key="4">
    <source>
        <dbReference type="Proteomes" id="UP000565205"/>
    </source>
</evidence>
<organism evidence="3 4">
    <name type="scientific">Endobacter medicaginis</name>
    <dbReference type="NCBI Taxonomy" id="1181271"/>
    <lineage>
        <taxon>Bacteria</taxon>
        <taxon>Pseudomonadati</taxon>
        <taxon>Pseudomonadota</taxon>
        <taxon>Alphaproteobacteria</taxon>
        <taxon>Acetobacterales</taxon>
        <taxon>Acetobacteraceae</taxon>
        <taxon>Endobacter</taxon>
    </lineage>
</organism>
<feature type="signal peptide" evidence="2">
    <location>
        <begin position="1"/>
        <end position="28"/>
    </location>
</feature>
<feature type="chain" id="PRO_5032611684" evidence="2">
    <location>
        <begin position="29"/>
        <end position="63"/>
    </location>
</feature>
<name>A0A850P086_9PROT</name>
<gene>
    <name evidence="3" type="ORF">HUK83_14310</name>
</gene>
<protein>
    <submittedName>
        <fullName evidence="3">Uncharacterized protein</fullName>
    </submittedName>
</protein>
<evidence type="ECO:0000313" key="3">
    <source>
        <dbReference type="EMBL" id="NVN31497.1"/>
    </source>
</evidence>
<dbReference type="Proteomes" id="UP000565205">
    <property type="component" value="Unassembled WGS sequence"/>
</dbReference>
<feature type="region of interest" description="Disordered" evidence="1">
    <location>
        <begin position="27"/>
        <end position="63"/>
    </location>
</feature>
<dbReference type="PROSITE" id="PS51257">
    <property type="entry name" value="PROKAR_LIPOPROTEIN"/>
    <property type="match status" value="1"/>
</dbReference>
<dbReference type="AlphaFoldDB" id="A0A850P086"/>
<sequence>MPRSTKLPAKPALLALVLGLAACQPNVGAPLPGSPASNGVTVNDAQPDPSVAQALRDRNWAQA</sequence>
<proteinExistence type="predicted"/>
<accession>A0A850P086</accession>
<dbReference type="EMBL" id="JABXXQ010000392">
    <property type="protein sequence ID" value="NVN31497.1"/>
    <property type="molecule type" value="Genomic_DNA"/>
</dbReference>
<reference evidence="3 4" key="1">
    <citation type="submission" date="2020-06" db="EMBL/GenBank/DDBJ databases">
        <title>Description of novel acetic acid bacteria.</title>
        <authorList>
            <person name="Sombolestani A."/>
        </authorList>
    </citation>
    <scope>NUCLEOTIDE SEQUENCE [LARGE SCALE GENOMIC DNA]</scope>
    <source>
        <strain evidence="3 4">LMG 26838</strain>
    </source>
</reference>
<comment type="caution">
    <text evidence="3">The sequence shown here is derived from an EMBL/GenBank/DDBJ whole genome shotgun (WGS) entry which is preliminary data.</text>
</comment>
<dbReference type="RefSeq" id="WP_218062146.1">
    <property type="nucleotide sequence ID" value="NZ_JABXXQ010000392.1"/>
</dbReference>
<feature type="compositionally biased region" description="Polar residues" evidence="1">
    <location>
        <begin position="35"/>
        <end position="44"/>
    </location>
</feature>
<evidence type="ECO:0000256" key="2">
    <source>
        <dbReference type="SAM" id="SignalP"/>
    </source>
</evidence>
<keyword evidence="2" id="KW-0732">Signal</keyword>